<dbReference type="Gene3D" id="3.30.370.10">
    <property type="entry name" value="Barstar-like"/>
    <property type="match status" value="1"/>
</dbReference>
<dbReference type="SUPFAM" id="SSF52038">
    <property type="entry name" value="Barstar-related"/>
    <property type="match status" value="1"/>
</dbReference>
<dbReference type="STRING" id="190721.ACS15_5505"/>
<dbReference type="Pfam" id="PF01337">
    <property type="entry name" value="Barstar"/>
    <property type="match status" value="1"/>
</dbReference>
<dbReference type="InterPro" id="IPR035905">
    <property type="entry name" value="Barstar-like_sf"/>
</dbReference>
<gene>
    <name evidence="3" type="ORF">A9Y76_25295</name>
</gene>
<dbReference type="AlphaFoldDB" id="A0A192A797"/>
<accession>A0A192A797</accession>
<evidence type="ECO:0000313" key="3">
    <source>
        <dbReference type="EMBL" id="ANJ76213.1"/>
    </source>
</evidence>
<protein>
    <submittedName>
        <fullName evidence="3">Ribonuclease inhibitor</fullName>
    </submittedName>
</protein>
<evidence type="ECO:0000259" key="2">
    <source>
        <dbReference type="Pfam" id="PF01337"/>
    </source>
</evidence>
<dbReference type="EMBL" id="CP016023">
    <property type="protein sequence ID" value="ANJ76213.1"/>
    <property type="molecule type" value="Genomic_DNA"/>
</dbReference>
<comment type="similarity">
    <text evidence="1">Belongs to the barstar family.</text>
</comment>
<name>A0A192A797_9RALS</name>
<feature type="domain" description="Barstar (barnase inhibitor)" evidence="2">
    <location>
        <begin position="5"/>
        <end position="85"/>
    </location>
</feature>
<sequence length="95" mass="11302">MTRLDVVEIELGDIESIEQLHERLMDKLRSPAWYGKNWDAFWDAITALVDMPHVLRLKHWAEFERKFPSEAKVMADCLHDMEKQFPSYAARIDRI</sequence>
<evidence type="ECO:0000256" key="1">
    <source>
        <dbReference type="ARBA" id="ARBA00006845"/>
    </source>
</evidence>
<evidence type="ECO:0000313" key="4">
    <source>
        <dbReference type="Proteomes" id="UP000078572"/>
    </source>
</evidence>
<organism evidence="3 4">
    <name type="scientific">Ralstonia insidiosa</name>
    <dbReference type="NCBI Taxonomy" id="190721"/>
    <lineage>
        <taxon>Bacteria</taxon>
        <taxon>Pseudomonadati</taxon>
        <taxon>Pseudomonadota</taxon>
        <taxon>Betaproteobacteria</taxon>
        <taxon>Burkholderiales</taxon>
        <taxon>Burkholderiaceae</taxon>
        <taxon>Ralstonia</taxon>
    </lineage>
</organism>
<dbReference type="InterPro" id="IPR000468">
    <property type="entry name" value="Barstar"/>
</dbReference>
<proteinExistence type="inferred from homology"/>
<keyword evidence="4" id="KW-1185">Reference proteome</keyword>
<dbReference type="Proteomes" id="UP000078572">
    <property type="component" value="Chromosome 2"/>
</dbReference>
<reference evidence="4" key="1">
    <citation type="submission" date="2016-06" db="EMBL/GenBank/DDBJ databases">
        <authorList>
            <person name="Xu Y."/>
            <person name="Nagy A."/>
            <person name="Yan X."/>
            <person name="Kim S.W."/>
            <person name="Haley B."/>
            <person name="Liu N.T."/>
            <person name="Nou X."/>
        </authorList>
    </citation>
    <scope>NUCLEOTIDE SEQUENCE [LARGE SCALE GENOMIC DNA]</scope>
    <source>
        <strain evidence="4">ATCC 49129</strain>
    </source>
</reference>